<keyword evidence="2" id="KW-1185">Reference proteome</keyword>
<evidence type="ECO:0000313" key="1">
    <source>
        <dbReference type="EMBL" id="CBX93363.1"/>
    </source>
</evidence>
<dbReference type="InParanoid" id="E4ZNZ4"/>
<sequence>MCNLSSNDTCGQGHARHSIRLSLHYTRSDLPYCAAIILTTGCHIHGTGNHSLRLSNILRSGPNDCAATVHLQQRLQS</sequence>
<reference evidence="2" key="1">
    <citation type="journal article" date="2011" name="Nat. Commun.">
        <title>Effector diversification within compartments of the Leptosphaeria maculans genome affected by Repeat-Induced Point mutations.</title>
        <authorList>
            <person name="Rouxel T."/>
            <person name="Grandaubert J."/>
            <person name="Hane J.K."/>
            <person name="Hoede C."/>
            <person name="van de Wouw A.P."/>
            <person name="Couloux A."/>
            <person name="Dominguez V."/>
            <person name="Anthouard V."/>
            <person name="Bally P."/>
            <person name="Bourras S."/>
            <person name="Cozijnsen A.J."/>
            <person name="Ciuffetti L.M."/>
            <person name="Degrave A."/>
            <person name="Dilmaghani A."/>
            <person name="Duret L."/>
            <person name="Fudal I."/>
            <person name="Goodwin S.B."/>
            <person name="Gout L."/>
            <person name="Glaser N."/>
            <person name="Linglin J."/>
            <person name="Kema G.H.J."/>
            <person name="Lapalu N."/>
            <person name="Lawrence C.B."/>
            <person name="May K."/>
            <person name="Meyer M."/>
            <person name="Ollivier B."/>
            <person name="Poulain J."/>
            <person name="Schoch C.L."/>
            <person name="Simon A."/>
            <person name="Spatafora J.W."/>
            <person name="Stachowiak A."/>
            <person name="Turgeon B.G."/>
            <person name="Tyler B.M."/>
            <person name="Vincent D."/>
            <person name="Weissenbach J."/>
            <person name="Amselem J."/>
            <person name="Quesneville H."/>
            <person name="Oliver R.P."/>
            <person name="Wincker P."/>
            <person name="Balesdent M.-H."/>
            <person name="Howlett B.J."/>
        </authorList>
    </citation>
    <scope>NUCLEOTIDE SEQUENCE [LARGE SCALE GENOMIC DNA]</scope>
    <source>
        <strain evidence="2">JN3 / isolate v23.1.3 / race Av1-4-5-6-7-8</strain>
    </source>
</reference>
<dbReference type="AlphaFoldDB" id="E4ZNZ4"/>
<protein>
    <submittedName>
        <fullName evidence="1">Predicted protein</fullName>
    </submittedName>
</protein>
<dbReference type="VEuPathDB" id="FungiDB:LEMA_uP042640.1"/>
<proteinExistence type="predicted"/>
<dbReference type="HOGENOM" id="CLU_2638504_0_0_1"/>
<organism evidence="2">
    <name type="scientific">Leptosphaeria maculans (strain JN3 / isolate v23.1.3 / race Av1-4-5-6-7-8)</name>
    <name type="common">Blackleg fungus</name>
    <name type="synonym">Phoma lingam</name>
    <dbReference type="NCBI Taxonomy" id="985895"/>
    <lineage>
        <taxon>Eukaryota</taxon>
        <taxon>Fungi</taxon>
        <taxon>Dikarya</taxon>
        <taxon>Ascomycota</taxon>
        <taxon>Pezizomycotina</taxon>
        <taxon>Dothideomycetes</taxon>
        <taxon>Pleosporomycetidae</taxon>
        <taxon>Pleosporales</taxon>
        <taxon>Pleosporineae</taxon>
        <taxon>Leptosphaeriaceae</taxon>
        <taxon>Plenodomus</taxon>
        <taxon>Plenodomus lingam/Leptosphaeria maculans species complex</taxon>
    </lineage>
</organism>
<name>E4ZNZ4_LEPMJ</name>
<gene>
    <name evidence="1" type="ORF">LEMA_uP042640.1</name>
</gene>
<dbReference type="Proteomes" id="UP000002668">
    <property type="component" value="Genome"/>
</dbReference>
<dbReference type="EMBL" id="FP929105">
    <property type="protein sequence ID" value="CBX93363.1"/>
    <property type="molecule type" value="Genomic_DNA"/>
</dbReference>
<accession>E4ZNZ4</accession>
<evidence type="ECO:0000313" key="2">
    <source>
        <dbReference type="Proteomes" id="UP000002668"/>
    </source>
</evidence>